<evidence type="ECO:0000313" key="3">
    <source>
        <dbReference type="EMBL" id="KAJ5100152.1"/>
    </source>
</evidence>
<keyword evidence="4" id="KW-1185">Reference proteome</keyword>
<comment type="caution">
    <text evidence="3">The sequence shown here is derived from an EMBL/GenBank/DDBJ whole genome shotgun (WGS) entry which is preliminary data.</text>
</comment>
<dbReference type="Proteomes" id="UP001149074">
    <property type="component" value="Unassembled WGS sequence"/>
</dbReference>
<feature type="domain" description="Helitron helicase-like" evidence="2">
    <location>
        <begin position="24"/>
        <end position="195"/>
    </location>
</feature>
<feature type="compositionally biased region" description="Polar residues" evidence="1">
    <location>
        <begin position="231"/>
        <end position="240"/>
    </location>
</feature>
<evidence type="ECO:0000256" key="1">
    <source>
        <dbReference type="SAM" id="MobiDB-lite"/>
    </source>
</evidence>
<protein>
    <recommendedName>
        <fullName evidence="2">Helitron helicase-like domain-containing protein</fullName>
    </recommendedName>
</protein>
<proteinExistence type="predicted"/>
<dbReference type="InterPro" id="IPR025476">
    <property type="entry name" value="Helitron_helicase-like"/>
</dbReference>
<organism evidence="3 4">
    <name type="scientific">Penicillium argentinense</name>
    <dbReference type="NCBI Taxonomy" id="1131581"/>
    <lineage>
        <taxon>Eukaryota</taxon>
        <taxon>Fungi</taxon>
        <taxon>Dikarya</taxon>
        <taxon>Ascomycota</taxon>
        <taxon>Pezizomycotina</taxon>
        <taxon>Eurotiomycetes</taxon>
        <taxon>Eurotiomycetidae</taxon>
        <taxon>Eurotiales</taxon>
        <taxon>Aspergillaceae</taxon>
        <taxon>Penicillium</taxon>
    </lineage>
</organism>
<dbReference type="EMBL" id="JAPQKI010000005">
    <property type="protein sequence ID" value="KAJ5100152.1"/>
    <property type="molecule type" value="Genomic_DNA"/>
</dbReference>
<dbReference type="GeneID" id="81358625"/>
<sequence>MYLLYDVIQLRKSSLGNHFLIKRQNWQSAADDIASLTLSQLQNAAKAAADGQTLDDPVIRRLQRNVVTIGIRVPGSFAQKLTTRSEIRGIIVRYGMPAFWITINPSDLRNPLELILAGVEYAGDILNSTNAAVRDTIATSNPVAVANFFHHVCNAVLSGLLASGCEYFGILGDVSNHFGVVETNGRGMLHLHALVWLQGNLAFTSLRQRLLSDPEYASRMIHYLESVISQSNDDTVQTDPDSNRPPMPPSARGAEPDEVFFARLADDSGAVARKKQLHSKYHLSTCFKYQRSGSGKSSCRFGMPRELVPTSTVDEFGIIHLVRSHPWVNPWNPALSIESAKAADPPTATDLRLQEKGTTNFALRCFNTLAHDREVSGVQVASKLLQLPSYYTNSYNFVRVNLWWLRQHVRTMLRSDRANSAPMADEPCTYEIGDAAPANIFDNYKWRGPHLACLPFFEYCMLVRTMNVRDAVLDDVDFDVSHPRYLSHVQRLARSKSQVATISFSGQLTEFQPAEDAISGGHPTTEAIINDLAEILLGLFIPWEDLGPLLCRSKEQGNNYPQIWATVEPTLSPHNRDFARNIDLLRKSKEDCQADAKLRESAAASAAYDSYDHHMGVIQRTDSYSDNEEGVDSVHLQDETFKPETLIAAYGSIARLWQKELLATGRRIPPLVHGTTSTWTTVLRNLRPVDILHDLAEDISDLHFLPRPP</sequence>
<feature type="region of interest" description="Disordered" evidence="1">
    <location>
        <begin position="231"/>
        <end position="254"/>
    </location>
</feature>
<dbReference type="RefSeq" id="XP_056475805.1">
    <property type="nucleotide sequence ID" value="XM_056619646.1"/>
</dbReference>
<accession>A0A9W9FH87</accession>
<dbReference type="OrthoDB" id="4365599at2759"/>
<name>A0A9W9FH87_9EURO</name>
<gene>
    <name evidence="3" type="ORF">N7532_007153</name>
</gene>
<evidence type="ECO:0000259" key="2">
    <source>
        <dbReference type="Pfam" id="PF14214"/>
    </source>
</evidence>
<reference evidence="3" key="1">
    <citation type="submission" date="2022-11" db="EMBL/GenBank/DDBJ databases">
        <authorList>
            <person name="Petersen C."/>
        </authorList>
    </citation>
    <scope>NUCLEOTIDE SEQUENCE</scope>
    <source>
        <strain evidence="3">IBT 30761</strain>
    </source>
</reference>
<dbReference type="AlphaFoldDB" id="A0A9W9FH87"/>
<dbReference type="Pfam" id="PF14214">
    <property type="entry name" value="Helitron_like_N"/>
    <property type="match status" value="1"/>
</dbReference>
<reference evidence="3" key="2">
    <citation type="journal article" date="2023" name="IMA Fungus">
        <title>Comparative genomic study of the Penicillium genus elucidates a diverse pangenome and 15 lateral gene transfer events.</title>
        <authorList>
            <person name="Petersen C."/>
            <person name="Sorensen T."/>
            <person name="Nielsen M.R."/>
            <person name="Sondergaard T.E."/>
            <person name="Sorensen J.L."/>
            <person name="Fitzpatrick D.A."/>
            <person name="Frisvad J.C."/>
            <person name="Nielsen K.L."/>
        </authorList>
    </citation>
    <scope>NUCLEOTIDE SEQUENCE</scope>
    <source>
        <strain evidence="3">IBT 30761</strain>
    </source>
</reference>
<evidence type="ECO:0000313" key="4">
    <source>
        <dbReference type="Proteomes" id="UP001149074"/>
    </source>
</evidence>